<dbReference type="GO" id="GO:1905515">
    <property type="term" value="P:non-motile cilium assembly"/>
    <property type="evidence" value="ECO:0007669"/>
    <property type="project" value="TreeGrafter"/>
</dbReference>
<dbReference type="PROSITE" id="PS50004">
    <property type="entry name" value="C2"/>
    <property type="match status" value="1"/>
</dbReference>
<sequence>MSFLLDDTAVQEPVKDISQPLRAAQDVHNARVRVDVSRVSRKELEDNFLQLHDESLLLKQHIHQQEDKIRKLGTKLLRLVKDRRRMEQLAGGGGAPMVPRRWDAEKEDLVDEFKEKVRALETDNDKLRQRLFVAKQQQQLIALSPAARSSHTRVQTRAASAPRKPDDASSPSPTGQPTAYLHALLEEAREKSRNLENVIESQQRRIAQLEEEKNVTLQQSQINNNVTMIKLQKQLAERCNAMVELEERFLQLQEGRHCRCPCLPLPAGAHISSRQQLEERVDEVEQEKELLKEHNEKLMLDGSQQQRWSVQERQLQQHIAQLEQALQGDLQDKKKILEEVKAERDACENLTEENRKLVHQLAEKKREIEELQRRFLTPLNCWSLGLPSQCLPLQAQKSQQSGELGFLQEGQDGGMREHADAHVETIHELEKVRQLLAVESRISSDLKVDPPQIYSNEHQLFVYFCHLDAKMHKLEAQLRDVAYGAKSVSAQDRDQSPALEDGENLVELQIIGATLSAAALEALGDPAPSTFCTYAFYLFDLHATPVATGPTPHYGFTSQYVVSVDRGFLEYVRERRLCVEMHQALGLRWKTMATAALDLRRLLRDGAAAGTLPLVGNYGEDTSFGSLEYWIKLRNPIAESDRLVVTRCLHGCSDDACLSKMAAGVEKELLVEVRGCSGLQSRCSSLPSPYVVYKLFHFPDYPTSTVHDCCQPRFADMKSFRLADDGALEHYLASEALNLYVFDYKEPQMDEYLGKAAVPLAALLQDQEIAGTFDLHDSSGRHVGHIDLAIKWKLPVVQSGKVLPPSQKSAEAGGGRSLSKRHAEPSKLTGGGGEQVFDAKVATLAPTLTPAKKPPSKDEQVAKRVTFQEAQSVDVSLSAGGGAAESASRRNASEWSQSDSDDDDGIVHRLATQVSVASIIKTTSGRGGRSHTSHASSVCVQGLQRVRVEVACLSLEAESRLCRDVSVVRLFVEFSFLDMPTEETPVSLPKPPPGKSVSFNFSKGVCARASLRLIRFTVVSEPPEEEEQERECEDVGVAFLAIPDLLSQPDDVAHLDLRGLSASSFSSSFAPLLPFGTSLRRVSIHSSSYTFLTWVAPELELIAADKADDTTDCLVPVLQWWTRKTACRNWAVCAFHLRECRRCAPSWKSPTAS</sequence>
<dbReference type="InterPro" id="IPR021656">
    <property type="entry name" value="C2-C2_1"/>
</dbReference>
<feature type="compositionally biased region" description="Polar residues" evidence="7">
    <location>
        <begin position="144"/>
        <end position="158"/>
    </location>
</feature>
<dbReference type="InterPro" id="IPR031139">
    <property type="entry name" value="RPGRIP1_fam"/>
</dbReference>
<feature type="domain" description="C2" evidence="8">
    <location>
        <begin position="649"/>
        <end position="773"/>
    </location>
</feature>
<evidence type="ECO:0000259" key="8">
    <source>
        <dbReference type="PROSITE" id="PS50004"/>
    </source>
</evidence>
<evidence type="ECO:0000256" key="5">
    <source>
        <dbReference type="ARBA" id="ARBA00023273"/>
    </source>
</evidence>
<name>A0A3Q2XQI7_HIPCM</name>
<dbReference type="SUPFAM" id="SSF49562">
    <property type="entry name" value="C2 domain (Calcium/lipid-binding domain, CaLB)"/>
    <property type="match status" value="2"/>
</dbReference>
<dbReference type="Ensembl" id="ENSHCOT00000002610.1">
    <property type="protein sequence ID" value="ENSHCOP00000007078.1"/>
    <property type="gene ID" value="ENSHCOG00000009004.1"/>
</dbReference>
<keyword evidence="10" id="KW-1185">Reference proteome</keyword>
<dbReference type="InterPro" id="IPR041091">
    <property type="entry name" value="RPGRIP1_C"/>
</dbReference>
<comment type="subcellular location">
    <subcellularLocation>
        <location evidence="1">Cell projection</location>
        <location evidence="1">Cilium</location>
    </subcellularLocation>
</comment>
<dbReference type="PANTHER" id="PTHR14240:SF1">
    <property type="entry name" value="PROTEIN FANTOM-RELATED"/>
    <property type="match status" value="1"/>
</dbReference>
<accession>A0A3Q2XQI7</accession>
<keyword evidence="5" id="KW-0966">Cell projection</keyword>
<dbReference type="GO" id="GO:0005856">
    <property type="term" value="C:cytoskeleton"/>
    <property type="evidence" value="ECO:0007669"/>
    <property type="project" value="UniProtKB-ARBA"/>
</dbReference>
<feature type="region of interest" description="Disordered" evidence="7">
    <location>
        <begin position="803"/>
        <end position="835"/>
    </location>
</feature>
<dbReference type="Pfam" id="PF18111">
    <property type="entry name" value="RPGR1_C"/>
    <property type="match status" value="2"/>
</dbReference>
<dbReference type="PANTHER" id="PTHR14240">
    <property type="entry name" value="RETINITIS PIGMENTOSA GTPASE REGULATOR-INTERACTING PROTEIN"/>
    <property type="match status" value="1"/>
</dbReference>
<dbReference type="CDD" id="cd00030">
    <property type="entry name" value="C2"/>
    <property type="match status" value="1"/>
</dbReference>
<dbReference type="Gene3D" id="2.60.40.150">
    <property type="entry name" value="C2 domain"/>
    <property type="match status" value="4"/>
</dbReference>
<evidence type="ECO:0000256" key="2">
    <source>
        <dbReference type="ARBA" id="ARBA00006042"/>
    </source>
</evidence>
<dbReference type="GO" id="GO:0046548">
    <property type="term" value="P:retinal rod cell development"/>
    <property type="evidence" value="ECO:0007669"/>
    <property type="project" value="TreeGrafter"/>
</dbReference>
<keyword evidence="3 6" id="KW-0175">Coiled coil</keyword>
<dbReference type="OMA" id="HMERIRF"/>
<evidence type="ECO:0000313" key="10">
    <source>
        <dbReference type="Proteomes" id="UP000264820"/>
    </source>
</evidence>
<evidence type="ECO:0000256" key="6">
    <source>
        <dbReference type="SAM" id="Coils"/>
    </source>
</evidence>
<dbReference type="Pfam" id="PF11618">
    <property type="entry name" value="C2-C2_1"/>
    <property type="match status" value="1"/>
</dbReference>
<dbReference type="GO" id="GO:0009880">
    <property type="term" value="P:embryonic pattern specification"/>
    <property type="evidence" value="ECO:0007669"/>
    <property type="project" value="Ensembl"/>
</dbReference>
<dbReference type="InterPro" id="IPR000008">
    <property type="entry name" value="C2_dom"/>
</dbReference>
<evidence type="ECO:0000256" key="3">
    <source>
        <dbReference type="ARBA" id="ARBA00023054"/>
    </source>
</evidence>
<feature type="region of interest" description="Disordered" evidence="7">
    <location>
        <begin position="877"/>
        <end position="904"/>
    </location>
</feature>
<evidence type="ECO:0000256" key="1">
    <source>
        <dbReference type="ARBA" id="ARBA00004138"/>
    </source>
</evidence>
<feature type="coiled-coil region" evidence="6">
    <location>
        <begin position="181"/>
        <end position="374"/>
    </location>
</feature>
<dbReference type="Proteomes" id="UP000264820">
    <property type="component" value="Unplaced"/>
</dbReference>
<evidence type="ECO:0000313" key="9">
    <source>
        <dbReference type="Ensembl" id="ENSHCOP00000007078.1"/>
    </source>
</evidence>
<keyword evidence="4" id="KW-0969">Cilium</keyword>
<dbReference type="SMART" id="SM00239">
    <property type="entry name" value="C2"/>
    <property type="match status" value="1"/>
</dbReference>
<feature type="region of interest" description="Disordered" evidence="7">
    <location>
        <begin position="144"/>
        <end position="177"/>
    </location>
</feature>
<evidence type="ECO:0000256" key="7">
    <source>
        <dbReference type="SAM" id="MobiDB-lite"/>
    </source>
</evidence>
<protein>
    <submittedName>
        <fullName evidence="9">RPGRIP1 like</fullName>
    </submittedName>
</protein>
<dbReference type="GO" id="GO:0032391">
    <property type="term" value="C:photoreceptor connecting cilium"/>
    <property type="evidence" value="ECO:0007669"/>
    <property type="project" value="TreeGrafter"/>
</dbReference>
<reference evidence="9" key="1">
    <citation type="submission" date="2025-08" db="UniProtKB">
        <authorList>
            <consortium name="Ensembl"/>
        </authorList>
    </citation>
    <scope>IDENTIFICATION</scope>
</reference>
<comment type="similarity">
    <text evidence="2">Belongs to the RPGRIP1 family.</text>
</comment>
<dbReference type="GeneTree" id="ENSGT00520000055620"/>
<dbReference type="STRING" id="109280.ENSHCOP00000007078"/>
<reference evidence="9" key="2">
    <citation type="submission" date="2025-09" db="UniProtKB">
        <authorList>
            <consortium name="Ensembl"/>
        </authorList>
    </citation>
    <scope>IDENTIFICATION</scope>
</reference>
<dbReference type="Pfam" id="PF00168">
    <property type="entry name" value="C2"/>
    <property type="match status" value="1"/>
</dbReference>
<feature type="coiled-coil region" evidence="6">
    <location>
        <begin position="110"/>
        <end position="137"/>
    </location>
</feature>
<evidence type="ECO:0000256" key="4">
    <source>
        <dbReference type="ARBA" id="ARBA00023069"/>
    </source>
</evidence>
<dbReference type="InterPro" id="IPR035892">
    <property type="entry name" value="C2_domain_sf"/>
</dbReference>
<organism evidence="9 10">
    <name type="scientific">Hippocampus comes</name>
    <name type="common">Tiger tail seahorse</name>
    <dbReference type="NCBI Taxonomy" id="109280"/>
    <lineage>
        <taxon>Eukaryota</taxon>
        <taxon>Metazoa</taxon>
        <taxon>Chordata</taxon>
        <taxon>Craniata</taxon>
        <taxon>Vertebrata</taxon>
        <taxon>Euteleostomi</taxon>
        <taxon>Actinopterygii</taxon>
        <taxon>Neopterygii</taxon>
        <taxon>Teleostei</taxon>
        <taxon>Neoteleostei</taxon>
        <taxon>Acanthomorphata</taxon>
        <taxon>Syngnathiaria</taxon>
        <taxon>Syngnathiformes</taxon>
        <taxon>Syngnathoidei</taxon>
        <taxon>Syngnathidae</taxon>
        <taxon>Hippocampus</taxon>
    </lineage>
</organism>
<dbReference type="AlphaFoldDB" id="A0A3Q2XQI7"/>
<proteinExistence type="inferred from homology"/>